<dbReference type="eggNOG" id="COG2204">
    <property type="taxonomic scope" value="Bacteria"/>
</dbReference>
<dbReference type="OrthoDB" id="5487947at2"/>
<evidence type="ECO:0000256" key="1">
    <source>
        <dbReference type="ARBA" id="ARBA00022553"/>
    </source>
</evidence>
<feature type="compositionally biased region" description="Pro residues" evidence="4">
    <location>
        <begin position="232"/>
        <end position="242"/>
    </location>
</feature>
<gene>
    <name evidence="6" type="ordered locus">Dole_1977</name>
</gene>
<dbReference type="Proteomes" id="UP000008561">
    <property type="component" value="Chromosome"/>
</dbReference>
<dbReference type="EMBL" id="CP000859">
    <property type="protein sequence ID" value="ABW67781.1"/>
    <property type="molecule type" value="Genomic_DNA"/>
</dbReference>
<feature type="compositionally biased region" description="Basic and acidic residues" evidence="4">
    <location>
        <begin position="215"/>
        <end position="224"/>
    </location>
</feature>
<name>A8ZT98_DESOH</name>
<dbReference type="PANTHER" id="PTHR44591">
    <property type="entry name" value="STRESS RESPONSE REGULATOR PROTEIN 1"/>
    <property type="match status" value="1"/>
</dbReference>
<organism evidence="6 7">
    <name type="scientific">Desulfosudis oleivorans (strain DSM 6200 / JCM 39069 / Hxd3)</name>
    <name type="common">Desulfococcus oleovorans</name>
    <dbReference type="NCBI Taxonomy" id="96561"/>
    <lineage>
        <taxon>Bacteria</taxon>
        <taxon>Pseudomonadati</taxon>
        <taxon>Thermodesulfobacteriota</taxon>
        <taxon>Desulfobacteria</taxon>
        <taxon>Desulfobacterales</taxon>
        <taxon>Desulfosudaceae</taxon>
        <taxon>Desulfosudis</taxon>
    </lineage>
</organism>
<dbReference type="AlphaFoldDB" id="A8ZT98"/>
<dbReference type="CDD" id="cd00156">
    <property type="entry name" value="REC"/>
    <property type="match status" value="1"/>
</dbReference>
<dbReference type="Pfam" id="PF14332">
    <property type="entry name" value="DUF4388"/>
    <property type="match status" value="1"/>
</dbReference>
<dbReference type="SMART" id="SM00448">
    <property type="entry name" value="REC"/>
    <property type="match status" value="1"/>
</dbReference>
<keyword evidence="2" id="KW-0902">Two-component regulatory system</keyword>
<evidence type="ECO:0000256" key="4">
    <source>
        <dbReference type="SAM" id="MobiDB-lite"/>
    </source>
</evidence>
<protein>
    <submittedName>
        <fullName evidence="6">Response regulator receiver protein</fullName>
    </submittedName>
</protein>
<proteinExistence type="predicted"/>
<dbReference type="RefSeq" id="WP_012175393.1">
    <property type="nucleotide sequence ID" value="NC_009943.1"/>
</dbReference>
<dbReference type="InterPro" id="IPR011006">
    <property type="entry name" value="CheY-like_superfamily"/>
</dbReference>
<feature type="modified residue" description="4-aspartylphosphate" evidence="3">
    <location>
        <position position="54"/>
    </location>
</feature>
<feature type="compositionally biased region" description="Basic and acidic residues" evidence="4">
    <location>
        <begin position="243"/>
        <end position="256"/>
    </location>
</feature>
<evidence type="ECO:0000256" key="3">
    <source>
        <dbReference type="PROSITE-ProRule" id="PRU00169"/>
    </source>
</evidence>
<reference evidence="6 7" key="1">
    <citation type="submission" date="2007-10" db="EMBL/GenBank/DDBJ databases">
        <title>Complete sequence of Desulfococcus oleovorans Hxd3.</title>
        <authorList>
            <consortium name="US DOE Joint Genome Institute"/>
            <person name="Copeland A."/>
            <person name="Lucas S."/>
            <person name="Lapidus A."/>
            <person name="Barry K."/>
            <person name="Glavina del Rio T."/>
            <person name="Dalin E."/>
            <person name="Tice H."/>
            <person name="Pitluck S."/>
            <person name="Kiss H."/>
            <person name="Brettin T."/>
            <person name="Bruce D."/>
            <person name="Detter J.C."/>
            <person name="Han C."/>
            <person name="Schmutz J."/>
            <person name="Larimer F."/>
            <person name="Land M."/>
            <person name="Hauser L."/>
            <person name="Kyrpides N."/>
            <person name="Kim E."/>
            <person name="Wawrik B."/>
            <person name="Richardson P."/>
        </authorList>
    </citation>
    <scope>NUCLEOTIDE SEQUENCE [LARGE SCALE GENOMIC DNA]</scope>
    <source>
        <strain evidence="7">DSM 6200 / JCM 39069 / Hxd3</strain>
    </source>
</reference>
<dbReference type="InterPro" id="IPR001789">
    <property type="entry name" value="Sig_transdc_resp-reg_receiver"/>
</dbReference>
<dbReference type="KEGG" id="dol:Dole_1977"/>
<dbReference type="PROSITE" id="PS50110">
    <property type="entry name" value="RESPONSE_REGULATORY"/>
    <property type="match status" value="1"/>
</dbReference>
<dbReference type="HOGENOM" id="CLU_1223133_0_0_7"/>
<evidence type="ECO:0000313" key="7">
    <source>
        <dbReference type="Proteomes" id="UP000008561"/>
    </source>
</evidence>
<dbReference type="SUPFAM" id="SSF52172">
    <property type="entry name" value="CheY-like"/>
    <property type="match status" value="1"/>
</dbReference>
<sequence>MKTILIVDDTKLVRHFLAKKLEPYTSEFTVLTAENGKEALAQARSVKVDLVITDIEMPVMDGFELLAHLSNHHPETPVFVMTANGSPELEQRIDAMGSLKYFEKPIDVDLLLAAIREIFESNARGAVNGISLASFLQLIQMESKSCTLRVKSDGKSGRLYCLEGALIAAETGDLAAEKAVIEMICWESAVIEILELNRQKEKEIKQPLMNLLMEGSRRKDEMAATKKAKPAAPRPPRPARPPEPAKKKDDPAKDSDDIASLYQWD</sequence>
<feature type="region of interest" description="Disordered" evidence="4">
    <location>
        <begin position="215"/>
        <end position="265"/>
    </location>
</feature>
<dbReference type="GO" id="GO:0000160">
    <property type="term" value="P:phosphorelay signal transduction system"/>
    <property type="evidence" value="ECO:0007669"/>
    <property type="project" value="UniProtKB-KW"/>
</dbReference>
<dbReference type="STRING" id="96561.Dole_1977"/>
<dbReference type="Pfam" id="PF00072">
    <property type="entry name" value="Response_reg"/>
    <property type="match status" value="1"/>
</dbReference>
<dbReference type="InterPro" id="IPR025497">
    <property type="entry name" value="PatA-like_N"/>
</dbReference>
<keyword evidence="7" id="KW-1185">Reference proteome</keyword>
<accession>A8ZT98</accession>
<dbReference type="Gene3D" id="3.40.50.2300">
    <property type="match status" value="1"/>
</dbReference>
<keyword evidence="1 3" id="KW-0597">Phosphoprotein</keyword>
<evidence type="ECO:0000256" key="2">
    <source>
        <dbReference type="ARBA" id="ARBA00023012"/>
    </source>
</evidence>
<dbReference type="InterPro" id="IPR050595">
    <property type="entry name" value="Bact_response_regulator"/>
</dbReference>
<dbReference type="PANTHER" id="PTHR44591:SF14">
    <property type="entry name" value="PROTEIN PILG"/>
    <property type="match status" value="1"/>
</dbReference>
<evidence type="ECO:0000259" key="5">
    <source>
        <dbReference type="PROSITE" id="PS50110"/>
    </source>
</evidence>
<feature type="domain" description="Response regulatory" evidence="5">
    <location>
        <begin position="3"/>
        <end position="119"/>
    </location>
</feature>
<evidence type="ECO:0000313" key="6">
    <source>
        <dbReference type="EMBL" id="ABW67781.1"/>
    </source>
</evidence>